<proteinExistence type="predicted"/>
<dbReference type="RefSeq" id="YP_010303574.1">
    <property type="nucleotide sequence ID" value="NC_061541.1"/>
</dbReference>
<reference evidence="2" key="1">
    <citation type="submission" date="2021-05" db="EMBL/GenBank/DDBJ databases">
        <title>Characterization of the complete mitogenome of Quasilineus sinicus Gibson, 1990 (Nemertea: Heteronemertea), and its phylogenetic position within Nemertea.</title>
        <authorList>
            <person name="Shen C."/>
        </authorList>
    </citation>
    <scope>NUCLEOTIDE SEQUENCE</scope>
</reference>
<keyword evidence="1" id="KW-1133">Transmembrane helix</keyword>
<evidence type="ECO:0000256" key="1">
    <source>
        <dbReference type="SAM" id="Phobius"/>
    </source>
</evidence>
<protein>
    <submittedName>
        <fullName evidence="2">ATP synthase F0 subunit 8</fullName>
    </submittedName>
</protein>
<sequence length="55" mass="6682">MPQLAPLMWMFLPIVLFLLLGVLYCCIWWSKKVCVVLPTAVAKERLDMRMFFWFW</sequence>
<dbReference type="GeneID" id="71429863"/>
<keyword evidence="1" id="KW-0472">Membrane</keyword>
<organism evidence="2">
    <name type="scientific">Quasilineus sinicus</name>
    <dbReference type="NCBI Taxonomy" id="2859485"/>
    <lineage>
        <taxon>Eukaryota</taxon>
        <taxon>Metazoa</taxon>
        <taxon>Spiralia</taxon>
        <taxon>Lophotrochozoa</taxon>
        <taxon>Nemertea</taxon>
        <taxon>Pilidiophora</taxon>
        <taxon>Heteronemertea</taxon>
        <taxon>Lineidae</taxon>
        <taxon>Quasilineus</taxon>
    </lineage>
</organism>
<geneLocation type="mitochondrion" evidence="2"/>
<dbReference type="EMBL" id="MZ274345">
    <property type="protein sequence ID" value="QXO02046.1"/>
    <property type="molecule type" value="Genomic_DNA"/>
</dbReference>
<keyword evidence="1" id="KW-0812">Transmembrane</keyword>
<feature type="transmembrane region" description="Helical" evidence="1">
    <location>
        <begin position="6"/>
        <end position="29"/>
    </location>
</feature>
<dbReference type="AlphaFoldDB" id="A0A8F5P460"/>
<evidence type="ECO:0000313" key="2">
    <source>
        <dbReference type="EMBL" id="QXO02046.1"/>
    </source>
</evidence>
<gene>
    <name evidence="2" type="primary">atp8</name>
</gene>
<keyword evidence="2" id="KW-0496">Mitochondrion</keyword>
<accession>A0A8F5P460</accession>
<name>A0A8F5P460_9BILA</name>